<sequence>MENGFDYVGNDLTNVPAISPGYCCDHCENYPGCKAFTYSTHNNGTCWLKSGRGTVSQNRYVVSAVMSTEALNVCALESIIDYVGNDIASMPLSNALGCCAQCQALPGCRAYTFTNYNGGTCWFKSAKGRMVVKAGATSADIYPAPVDAMCGLESSIDYVGNDMGSKAAGTAKECCAICQGWNGCRAFSRKAEVCYLKNLKGETVANAEVISAAIYASPPAPSCALEIGVDYVGNDIGNKPSADAYGCCSICMNTSGCKAFSWSNHMGGTCWLKSAKGSTTAKDGVKSAVV</sequence>
<feature type="domain" description="Apple" evidence="3">
    <location>
        <begin position="223"/>
        <end position="288"/>
    </location>
</feature>
<feature type="domain" description="Apple" evidence="3">
    <location>
        <begin position="74"/>
        <end position="139"/>
    </location>
</feature>
<keyword evidence="2" id="KW-1015">Disulfide bond</keyword>
<dbReference type="AlphaFoldDB" id="G4YW39"/>
<dbReference type="PANTHER" id="PTHR33946:SF4">
    <property type="entry name" value="COAGULATION FACTOR XI"/>
    <property type="match status" value="1"/>
</dbReference>
<dbReference type="InterPro" id="IPR000177">
    <property type="entry name" value="Apple"/>
</dbReference>
<gene>
    <name evidence="4" type="ORF">PHYSODRAFT_325538</name>
</gene>
<reference evidence="4 5" key="1">
    <citation type="journal article" date="2006" name="Science">
        <title>Phytophthora genome sequences uncover evolutionary origins and mechanisms of pathogenesis.</title>
        <authorList>
            <person name="Tyler B.M."/>
            <person name="Tripathy S."/>
            <person name="Zhang X."/>
            <person name="Dehal P."/>
            <person name="Jiang R.H."/>
            <person name="Aerts A."/>
            <person name="Arredondo F.D."/>
            <person name="Baxter L."/>
            <person name="Bensasson D."/>
            <person name="Beynon J.L."/>
            <person name="Chapman J."/>
            <person name="Damasceno C.M."/>
            <person name="Dorrance A.E."/>
            <person name="Dou D."/>
            <person name="Dickerman A.W."/>
            <person name="Dubchak I.L."/>
            <person name="Garbelotto M."/>
            <person name="Gijzen M."/>
            <person name="Gordon S.G."/>
            <person name="Govers F."/>
            <person name="Grunwald N.J."/>
            <person name="Huang W."/>
            <person name="Ivors K.L."/>
            <person name="Jones R.W."/>
            <person name="Kamoun S."/>
            <person name="Krampis K."/>
            <person name="Lamour K.H."/>
            <person name="Lee M.K."/>
            <person name="McDonald W.H."/>
            <person name="Medina M."/>
            <person name="Meijer H.J."/>
            <person name="Nordberg E.K."/>
            <person name="Maclean D.J."/>
            <person name="Ospina-Giraldo M.D."/>
            <person name="Morris P.F."/>
            <person name="Phuntumart V."/>
            <person name="Putnam N.H."/>
            <person name="Rash S."/>
            <person name="Rose J.K."/>
            <person name="Sakihama Y."/>
            <person name="Salamov A.A."/>
            <person name="Savidor A."/>
            <person name="Scheuring C.F."/>
            <person name="Smith B.M."/>
            <person name="Sobral B.W."/>
            <person name="Terry A."/>
            <person name="Torto-Alalibo T.A."/>
            <person name="Win J."/>
            <person name="Xu Z."/>
            <person name="Zhang H."/>
            <person name="Grigoriev I.V."/>
            <person name="Rokhsar D.S."/>
            <person name="Boore J.L."/>
        </authorList>
    </citation>
    <scope>NUCLEOTIDE SEQUENCE [LARGE SCALE GENOMIC DNA]</scope>
    <source>
        <strain evidence="4 5">P6497</strain>
    </source>
</reference>
<feature type="domain" description="Apple" evidence="3">
    <location>
        <begin position="1"/>
        <end position="69"/>
    </location>
</feature>
<name>G4YW39_PHYSP</name>
<dbReference type="InParanoid" id="G4YW39"/>
<dbReference type="CDD" id="cd01100">
    <property type="entry name" value="APPLE_Factor_XI_like"/>
    <property type="match status" value="3"/>
</dbReference>
<dbReference type="Pfam" id="PF14295">
    <property type="entry name" value="PAN_4"/>
    <property type="match status" value="4"/>
</dbReference>
<dbReference type="GeneID" id="20645273"/>
<dbReference type="PANTHER" id="PTHR33946">
    <property type="match status" value="1"/>
</dbReference>
<evidence type="ECO:0000313" key="4">
    <source>
        <dbReference type="EMBL" id="EGZ24421.1"/>
    </source>
</evidence>
<dbReference type="SMR" id="G4YW39"/>
<accession>G4YW39</accession>
<dbReference type="InterPro" id="IPR003609">
    <property type="entry name" value="Pan_app"/>
</dbReference>
<dbReference type="RefSeq" id="XP_009519709.1">
    <property type="nucleotide sequence ID" value="XM_009521414.1"/>
</dbReference>
<keyword evidence="5" id="KW-1185">Reference proteome</keyword>
<evidence type="ECO:0000313" key="5">
    <source>
        <dbReference type="Proteomes" id="UP000002640"/>
    </source>
</evidence>
<protein>
    <recommendedName>
        <fullName evidence="3">Apple domain-containing protein</fullName>
    </recommendedName>
</protein>
<evidence type="ECO:0000259" key="3">
    <source>
        <dbReference type="SMART" id="SM00223"/>
    </source>
</evidence>
<dbReference type="Proteomes" id="UP000002640">
    <property type="component" value="Unassembled WGS sequence"/>
</dbReference>
<evidence type="ECO:0000256" key="1">
    <source>
        <dbReference type="ARBA" id="ARBA00022737"/>
    </source>
</evidence>
<dbReference type="KEGG" id="psoj:PHYSODRAFT_325538"/>
<dbReference type="SMART" id="SM00223">
    <property type="entry name" value="APPLE"/>
    <property type="match status" value="4"/>
</dbReference>
<proteinExistence type="predicted"/>
<dbReference type="GO" id="GO:0006508">
    <property type="term" value="P:proteolysis"/>
    <property type="evidence" value="ECO:0007669"/>
    <property type="project" value="InterPro"/>
</dbReference>
<dbReference type="Gene3D" id="3.50.4.10">
    <property type="entry name" value="Hepatocyte Growth Factor"/>
    <property type="match status" value="4"/>
</dbReference>
<organism evidence="4 5">
    <name type="scientific">Phytophthora sojae (strain P6497)</name>
    <name type="common">Soybean stem and root rot agent</name>
    <name type="synonym">Phytophthora megasperma f. sp. glycines</name>
    <dbReference type="NCBI Taxonomy" id="1094619"/>
    <lineage>
        <taxon>Eukaryota</taxon>
        <taxon>Sar</taxon>
        <taxon>Stramenopiles</taxon>
        <taxon>Oomycota</taxon>
        <taxon>Peronosporomycetes</taxon>
        <taxon>Peronosporales</taxon>
        <taxon>Peronosporaceae</taxon>
        <taxon>Phytophthora</taxon>
    </lineage>
</organism>
<dbReference type="EMBL" id="JH159152">
    <property type="protein sequence ID" value="EGZ24421.1"/>
    <property type="molecule type" value="Genomic_DNA"/>
</dbReference>
<feature type="domain" description="Apple" evidence="3">
    <location>
        <begin position="150"/>
        <end position="221"/>
    </location>
</feature>
<evidence type="ECO:0000256" key="2">
    <source>
        <dbReference type="ARBA" id="ARBA00023157"/>
    </source>
</evidence>
<dbReference type="GO" id="GO:0005576">
    <property type="term" value="C:extracellular region"/>
    <property type="evidence" value="ECO:0007669"/>
    <property type="project" value="InterPro"/>
</dbReference>
<dbReference type="STRING" id="1094619.G4YW39"/>
<keyword evidence="1" id="KW-0677">Repeat</keyword>
<dbReference type="OMA" id="ADAYGCC"/>